<organism evidence="2 3">
    <name type="scientific">Popillia japonica</name>
    <name type="common">Japanese beetle</name>
    <dbReference type="NCBI Taxonomy" id="7064"/>
    <lineage>
        <taxon>Eukaryota</taxon>
        <taxon>Metazoa</taxon>
        <taxon>Ecdysozoa</taxon>
        <taxon>Arthropoda</taxon>
        <taxon>Hexapoda</taxon>
        <taxon>Insecta</taxon>
        <taxon>Pterygota</taxon>
        <taxon>Neoptera</taxon>
        <taxon>Endopterygota</taxon>
        <taxon>Coleoptera</taxon>
        <taxon>Polyphaga</taxon>
        <taxon>Scarabaeiformia</taxon>
        <taxon>Scarabaeidae</taxon>
        <taxon>Rutelinae</taxon>
        <taxon>Popillia</taxon>
    </lineage>
</organism>
<evidence type="ECO:0000313" key="3">
    <source>
        <dbReference type="Proteomes" id="UP001458880"/>
    </source>
</evidence>
<feature type="region of interest" description="Disordered" evidence="1">
    <location>
        <begin position="28"/>
        <end position="50"/>
    </location>
</feature>
<dbReference type="EMBL" id="JASPKY010000258">
    <property type="protein sequence ID" value="KAK9712734.1"/>
    <property type="molecule type" value="Genomic_DNA"/>
</dbReference>
<dbReference type="AlphaFoldDB" id="A0AAW1K542"/>
<dbReference type="Proteomes" id="UP001458880">
    <property type="component" value="Unassembled WGS sequence"/>
</dbReference>
<evidence type="ECO:0000256" key="1">
    <source>
        <dbReference type="SAM" id="MobiDB-lite"/>
    </source>
</evidence>
<sequence>MLTLAFNEDDGIDREVLRLEALEKIQKQQAEQKRRFDQRRRPPHQYTPGDLVLIYREPAATGEPRKLRPKFQGPYQVKTSLRNDRYLLCDIEGAERSQRKYHSVHSSEHMKLWCVPSNLTEETEDDFPDSEAEC</sequence>
<name>A0AAW1K542_POPJA</name>
<comment type="caution">
    <text evidence="2">The sequence shown here is derived from an EMBL/GenBank/DDBJ whole genome shotgun (WGS) entry which is preliminary data.</text>
</comment>
<proteinExistence type="predicted"/>
<evidence type="ECO:0000313" key="2">
    <source>
        <dbReference type="EMBL" id="KAK9712734.1"/>
    </source>
</evidence>
<keyword evidence="3" id="KW-1185">Reference proteome</keyword>
<reference evidence="2 3" key="1">
    <citation type="journal article" date="2024" name="BMC Genomics">
        <title>De novo assembly and annotation of Popillia japonica's genome with initial clues to its potential as an invasive pest.</title>
        <authorList>
            <person name="Cucini C."/>
            <person name="Boschi S."/>
            <person name="Funari R."/>
            <person name="Cardaioli E."/>
            <person name="Iannotti N."/>
            <person name="Marturano G."/>
            <person name="Paoli F."/>
            <person name="Bruttini M."/>
            <person name="Carapelli A."/>
            <person name="Frati F."/>
            <person name="Nardi F."/>
        </authorList>
    </citation>
    <scope>NUCLEOTIDE SEQUENCE [LARGE SCALE GENOMIC DNA]</scope>
    <source>
        <strain evidence="2">DMR45628</strain>
    </source>
</reference>
<protein>
    <recommendedName>
        <fullName evidence="4">Polyprotein</fullName>
    </recommendedName>
</protein>
<gene>
    <name evidence="2" type="ORF">QE152_g24738</name>
</gene>
<accession>A0AAW1K542</accession>
<evidence type="ECO:0008006" key="4">
    <source>
        <dbReference type="Google" id="ProtNLM"/>
    </source>
</evidence>